<organism evidence="1 2">
    <name type="scientific">Populus trichocarpa</name>
    <name type="common">Western balsam poplar</name>
    <name type="synonym">Populus balsamifera subsp. trichocarpa</name>
    <dbReference type="NCBI Taxonomy" id="3694"/>
    <lineage>
        <taxon>Eukaryota</taxon>
        <taxon>Viridiplantae</taxon>
        <taxon>Streptophyta</taxon>
        <taxon>Embryophyta</taxon>
        <taxon>Tracheophyta</taxon>
        <taxon>Spermatophyta</taxon>
        <taxon>Magnoliopsida</taxon>
        <taxon>eudicotyledons</taxon>
        <taxon>Gunneridae</taxon>
        <taxon>Pentapetalae</taxon>
        <taxon>rosids</taxon>
        <taxon>fabids</taxon>
        <taxon>Malpighiales</taxon>
        <taxon>Salicaceae</taxon>
        <taxon>Saliceae</taxon>
        <taxon>Populus</taxon>
    </lineage>
</organism>
<accession>A0A3N7FS50</accession>
<dbReference type="AlphaFoldDB" id="A0A3N7FS50"/>
<proteinExistence type="predicted"/>
<dbReference type="Proteomes" id="UP000006729">
    <property type="component" value="Chromosome 11"/>
</dbReference>
<dbReference type="InParanoid" id="A0A3N7FS50"/>
<name>A0A3N7FS50_POPTR</name>
<gene>
    <name evidence="1" type="ORF">POPTR_011G155733</name>
</gene>
<evidence type="ECO:0000313" key="1">
    <source>
        <dbReference type="EMBL" id="RQO98016.1"/>
    </source>
</evidence>
<reference evidence="1 2" key="1">
    <citation type="journal article" date="2006" name="Science">
        <title>The genome of black cottonwood, Populus trichocarpa (Torr. &amp; Gray).</title>
        <authorList>
            <person name="Tuskan G.A."/>
            <person name="Difazio S."/>
            <person name="Jansson S."/>
            <person name="Bohlmann J."/>
            <person name="Grigoriev I."/>
            <person name="Hellsten U."/>
            <person name="Putnam N."/>
            <person name="Ralph S."/>
            <person name="Rombauts S."/>
            <person name="Salamov A."/>
            <person name="Schein J."/>
            <person name="Sterck L."/>
            <person name="Aerts A."/>
            <person name="Bhalerao R.R."/>
            <person name="Bhalerao R.P."/>
            <person name="Blaudez D."/>
            <person name="Boerjan W."/>
            <person name="Brun A."/>
            <person name="Brunner A."/>
            <person name="Busov V."/>
            <person name="Campbell M."/>
            <person name="Carlson J."/>
            <person name="Chalot M."/>
            <person name="Chapman J."/>
            <person name="Chen G.L."/>
            <person name="Cooper D."/>
            <person name="Coutinho P.M."/>
            <person name="Couturier J."/>
            <person name="Covert S."/>
            <person name="Cronk Q."/>
            <person name="Cunningham R."/>
            <person name="Davis J."/>
            <person name="Degroeve S."/>
            <person name="Dejardin A."/>
            <person name="Depamphilis C."/>
            <person name="Detter J."/>
            <person name="Dirks B."/>
            <person name="Dubchak I."/>
            <person name="Duplessis S."/>
            <person name="Ehlting J."/>
            <person name="Ellis B."/>
            <person name="Gendler K."/>
            <person name="Goodstein D."/>
            <person name="Gribskov M."/>
            <person name="Grimwood J."/>
            <person name="Groover A."/>
            <person name="Gunter L."/>
            <person name="Hamberger B."/>
            <person name="Heinze B."/>
            <person name="Helariutta Y."/>
            <person name="Henrissat B."/>
            <person name="Holligan D."/>
            <person name="Holt R."/>
            <person name="Huang W."/>
            <person name="Islam-Faridi N."/>
            <person name="Jones S."/>
            <person name="Jones-Rhoades M."/>
            <person name="Jorgensen R."/>
            <person name="Joshi C."/>
            <person name="Kangasjarvi J."/>
            <person name="Karlsson J."/>
            <person name="Kelleher C."/>
            <person name="Kirkpatrick R."/>
            <person name="Kirst M."/>
            <person name="Kohler A."/>
            <person name="Kalluri U."/>
            <person name="Larimer F."/>
            <person name="Leebens-Mack J."/>
            <person name="Leple J.C."/>
            <person name="Locascio P."/>
            <person name="Lou Y."/>
            <person name="Lucas S."/>
            <person name="Martin F."/>
            <person name="Montanini B."/>
            <person name="Napoli C."/>
            <person name="Nelson D.R."/>
            <person name="Nelson C."/>
            <person name="Nieminen K."/>
            <person name="Nilsson O."/>
            <person name="Pereda V."/>
            <person name="Peter G."/>
            <person name="Philippe R."/>
            <person name="Pilate G."/>
            <person name="Poliakov A."/>
            <person name="Razumovskaya J."/>
            <person name="Richardson P."/>
            <person name="Rinaldi C."/>
            <person name="Ritland K."/>
            <person name="Rouze P."/>
            <person name="Ryaboy D."/>
            <person name="Schmutz J."/>
            <person name="Schrader J."/>
            <person name="Segerman B."/>
            <person name="Shin H."/>
            <person name="Siddiqui A."/>
            <person name="Sterky F."/>
            <person name="Terry A."/>
            <person name="Tsai C.J."/>
            <person name="Uberbacher E."/>
            <person name="Unneberg P."/>
            <person name="Vahala J."/>
            <person name="Wall K."/>
            <person name="Wessler S."/>
            <person name="Yang G."/>
            <person name="Yin T."/>
            <person name="Douglas C."/>
            <person name="Marra M."/>
            <person name="Sandberg G."/>
            <person name="Van de Peer Y."/>
            <person name="Rokhsar D."/>
        </authorList>
    </citation>
    <scope>NUCLEOTIDE SEQUENCE [LARGE SCALE GENOMIC DNA]</scope>
    <source>
        <strain evidence="2">cv. Nisqually</strain>
    </source>
</reference>
<sequence>MNKYNATITQINTKIFYVENPMREKPRDRSPPKNFHYHK</sequence>
<evidence type="ECO:0000313" key="2">
    <source>
        <dbReference type="Proteomes" id="UP000006729"/>
    </source>
</evidence>
<protein>
    <submittedName>
        <fullName evidence="1">Uncharacterized protein</fullName>
    </submittedName>
</protein>
<dbReference type="EMBL" id="CM009300">
    <property type="protein sequence ID" value="RQO98016.1"/>
    <property type="molecule type" value="Genomic_DNA"/>
</dbReference>
<keyword evidence="2" id="KW-1185">Reference proteome</keyword>